<keyword evidence="2" id="KW-1185">Reference proteome</keyword>
<evidence type="ECO:0008006" key="3">
    <source>
        <dbReference type="Google" id="ProtNLM"/>
    </source>
</evidence>
<organism evidence="1 2">
    <name type="scientific">Mucilaginibacter aquariorum</name>
    <dbReference type="NCBI Taxonomy" id="2967225"/>
    <lineage>
        <taxon>Bacteria</taxon>
        <taxon>Pseudomonadati</taxon>
        <taxon>Bacteroidota</taxon>
        <taxon>Sphingobacteriia</taxon>
        <taxon>Sphingobacteriales</taxon>
        <taxon>Sphingobacteriaceae</taxon>
        <taxon>Mucilaginibacter</taxon>
    </lineage>
</organism>
<dbReference type="EMBL" id="JANHOH010000002">
    <property type="protein sequence ID" value="MCQ6959076.1"/>
    <property type="molecule type" value="Genomic_DNA"/>
</dbReference>
<evidence type="ECO:0000313" key="1">
    <source>
        <dbReference type="EMBL" id="MCQ6959076.1"/>
    </source>
</evidence>
<proteinExistence type="predicted"/>
<dbReference type="SUPFAM" id="SSF81301">
    <property type="entry name" value="Nucleotidyltransferase"/>
    <property type="match status" value="1"/>
</dbReference>
<evidence type="ECO:0000313" key="2">
    <source>
        <dbReference type="Proteomes" id="UP001204376"/>
    </source>
</evidence>
<comment type="caution">
    <text evidence="1">The sequence shown here is derived from an EMBL/GenBank/DDBJ whole genome shotgun (WGS) entry which is preliminary data.</text>
</comment>
<name>A0ABT1T483_9SPHI</name>
<accession>A0ABT1T483</accession>
<dbReference type="RefSeq" id="WP_256539267.1">
    <property type="nucleotide sequence ID" value="NZ_JANHOH010000002.1"/>
</dbReference>
<dbReference type="Gene3D" id="3.30.460.10">
    <property type="entry name" value="Beta Polymerase, domain 2"/>
    <property type="match status" value="1"/>
</dbReference>
<dbReference type="InterPro" id="IPR043519">
    <property type="entry name" value="NT_sf"/>
</dbReference>
<gene>
    <name evidence="1" type="ORF">NPE20_13960</name>
</gene>
<sequence length="306" mass="35756">MLAIKRNILAALAYFDMFDYPLTYSEIFLFLENKYRQSEFSEALNSLVLNKMIFQFDKYYSLKNDYGLIARRNTGNEKAAELIKKAKEVGRLLIKFPYVRGVGISGSLSKNFADNKSDIDLFIITEKKRLWIARSFMHCFKKLTFLVNKQHHYCMNYYVDEEQLQIVEKNIYTAIEVGTLIPLEGDTVFERFYAANSWTRDLLPNKNLRLASAKPLRKYFLKSLVETLLNNRAGEWLDNMLMKFTAGRWNKKTQMKKLNMRGTVMGMAASKHCAKPDPVNFQAKLITRYQHKLVSLLQETENRVAQ</sequence>
<protein>
    <recommendedName>
        <fullName evidence="3">Polymerase nucleotidyl transferase domain-containing protein</fullName>
    </recommendedName>
</protein>
<reference evidence="1 2" key="1">
    <citation type="submission" date="2022-07" db="EMBL/GenBank/DDBJ databases">
        <title>Mucilaginibacter sp. JC4.</title>
        <authorList>
            <person name="Le V."/>
            <person name="Ko S.-R."/>
            <person name="Ahn C.-Y."/>
            <person name="Oh H.-M."/>
        </authorList>
    </citation>
    <scope>NUCLEOTIDE SEQUENCE [LARGE SCALE GENOMIC DNA]</scope>
    <source>
        <strain evidence="1 2">JC4</strain>
    </source>
</reference>
<dbReference type="Proteomes" id="UP001204376">
    <property type="component" value="Unassembled WGS sequence"/>
</dbReference>